<evidence type="ECO:0000313" key="11">
    <source>
        <dbReference type="Proteomes" id="UP001470230"/>
    </source>
</evidence>
<dbReference type="PANTHER" id="PTHR45860">
    <property type="entry name" value="TRANSLATION INITIATION FACTOR EIF-2B SUBUNIT ALPHA"/>
    <property type="match status" value="1"/>
</dbReference>
<comment type="subcellular location">
    <subcellularLocation>
        <location evidence="1">Cytoplasm</location>
        <location evidence="1">Cytosol</location>
    </subcellularLocation>
</comment>
<comment type="subunit">
    <text evidence="8">Component of the translation initiation factor 2B (eIF2B) complex which is a heterodecamer of two sets of five different subunits: alpha, beta, gamma, delta and epsilon. Subunits alpha, beta and delta comprise a regulatory subcomplex and subunits epsilon and gamma comprise a catalytic subcomplex. Within the complex, the hexameric regulatory complex resides at the center, with the two heterodimeric catalytic subcomplexes bound on opposite sides.</text>
</comment>
<evidence type="ECO:0000256" key="2">
    <source>
        <dbReference type="ARBA" id="ARBA00007251"/>
    </source>
</evidence>
<evidence type="ECO:0000256" key="7">
    <source>
        <dbReference type="ARBA" id="ARBA00044236"/>
    </source>
</evidence>
<dbReference type="Pfam" id="PF01008">
    <property type="entry name" value="IF-2B"/>
    <property type="match status" value="1"/>
</dbReference>
<dbReference type="Gene3D" id="3.40.50.10470">
    <property type="entry name" value="Translation initiation factor eif-2b, domain 2"/>
    <property type="match status" value="1"/>
</dbReference>
<comment type="similarity">
    <text evidence="2 9">Belongs to the eIF-2B alpha/beta/delta subunits family.</text>
</comment>
<dbReference type="InterPro" id="IPR000649">
    <property type="entry name" value="IF-2B-related"/>
</dbReference>
<protein>
    <recommendedName>
        <fullName evidence="6">Translation initiation factor eIF2B subunit alpha</fullName>
    </recommendedName>
    <alternativeName>
        <fullName evidence="7">eIF2B GDP-GTP exchange factor subunit alpha</fullName>
    </alternativeName>
</protein>
<evidence type="ECO:0000256" key="3">
    <source>
        <dbReference type="ARBA" id="ARBA00022490"/>
    </source>
</evidence>
<dbReference type="EMBL" id="JAPFFF010000009">
    <property type="protein sequence ID" value="KAK8882548.1"/>
    <property type="molecule type" value="Genomic_DNA"/>
</dbReference>
<keyword evidence="5" id="KW-0648">Protein biosynthesis</keyword>
<proteinExistence type="inferred from homology"/>
<name>A0ABR2JUS2_9EUKA</name>
<dbReference type="SUPFAM" id="SSF100950">
    <property type="entry name" value="NagB/RpiA/CoA transferase-like"/>
    <property type="match status" value="1"/>
</dbReference>
<keyword evidence="11" id="KW-1185">Reference proteome</keyword>
<dbReference type="GO" id="GO:0003743">
    <property type="term" value="F:translation initiation factor activity"/>
    <property type="evidence" value="ECO:0007669"/>
    <property type="project" value="UniProtKB-KW"/>
</dbReference>
<evidence type="ECO:0000256" key="8">
    <source>
        <dbReference type="ARBA" id="ARBA00046432"/>
    </source>
</evidence>
<dbReference type="InterPro" id="IPR042528">
    <property type="entry name" value="elF-2B_alpha_N"/>
</dbReference>
<dbReference type="InterPro" id="IPR037171">
    <property type="entry name" value="NagB/RpiA_transferase-like"/>
</dbReference>
<dbReference type="Gene3D" id="1.20.120.1070">
    <property type="entry name" value="Translation initiation factor eIF-2B, N-terminal domain"/>
    <property type="match status" value="1"/>
</dbReference>
<keyword evidence="4 10" id="KW-0396">Initiation factor</keyword>
<reference evidence="10 11" key="1">
    <citation type="submission" date="2024-04" db="EMBL/GenBank/DDBJ databases">
        <title>Tritrichomonas musculus Genome.</title>
        <authorList>
            <person name="Alves-Ferreira E."/>
            <person name="Grigg M."/>
            <person name="Lorenzi H."/>
            <person name="Galac M."/>
        </authorList>
    </citation>
    <scope>NUCLEOTIDE SEQUENCE [LARGE SCALE GENOMIC DNA]</scope>
    <source>
        <strain evidence="10 11">EAF2021</strain>
    </source>
</reference>
<dbReference type="InterPro" id="IPR042529">
    <property type="entry name" value="IF_2B-like_C"/>
</dbReference>
<keyword evidence="3" id="KW-0963">Cytoplasm</keyword>
<organism evidence="10 11">
    <name type="scientific">Tritrichomonas musculus</name>
    <dbReference type="NCBI Taxonomy" id="1915356"/>
    <lineage>
        <taxon>Eukaryota</taxon>
        <taxon>Metamonada</taxon>
        <taxon>Parabasalia</taxon>
        <taxon>Tritrichomonadida</taxon>
        <taxon>Tritrichomonadidae</taxon>
        <taxon>Tritrichomonas</taxon>
    </lineage>
</organism>
<evidence type="ECO:0000256" key="9">
    <source>
        <dbReference type="RuleBase" id="RU003814"/>
    </source>
</evidence>
<dbReference type="PANTHER" id="PTHR45860:SF1">
    <property type="entry name" value="TRANSLATION INITIATION FACTOR EIF-2B SUBUNIT ALPHA"/>
    <property type="match status" value="1"/>
</dbReference>
<dbReference type="InterPro" id="IPR051501">
    <property type="entry name" value="eIF2B_alpha/beta/delta"/>
</dbReference>
<comment type="caution">
    <text evidence="10">The sequence shown here is derived from an EMBL/GenBank/DDBJ whole genome shotgun (WGS) entry which is preliminary data.</text>
</comment>
<accession>A0ABR2JUS2</accession>
<evidence type="ECO:0000256" key="1">
    <source>
        <dbReference type="ARBA" id="ARBA00004514"/>
    </source>
</evidence>
<dbReference type="Proteomes" id="UP001470230">
    <property type="component" value="Unassembled WGS sequence"/>
</dbReference>
<evidence type="ECO:0000256" key="6">
    <source>
        <dbReference type="ARBA" id="ARBA00044208"/>
    </source>
</evidence>
<evidence type="ECO:0000256" key="5">
    <source>
        <dbReference type="ARBA" id="ARBA00022917"/>
    </source>
</evidence>
<evidence type="ECO:0000256" key="4">
    <source>
        <dbReference type="ARBA" id="ARBA00022540"/>
    </source>
</evidence>
<sequence length="315" mass="34327">MSSNPKIDKYVAEFQDDLAKSPNGSVGIAVIRILTTAIKESTATTFMGVDQEISQIIDAIQKACPNLPIHFRGAAQVFRAGMSKASGLKNADWKSQFVSHADECLSDAEKVLNLIPSVSSDFLQHGMVILTRGYDPMVGSVLQMAASDGRQFHVVITEGRPLDDGAKLATMLSHPNLKITIIPDSAIGLWMNRAHAVLIGTDLVLEDGSLLAPIGTYNLCVLANVHRKPVYCVCETFKFMRSFVLSQNDLQQYQRKLTFKPAGLTDSDSESHSIECDASEFDYTPARFVTLLLTEKGPMPPSAVTHELTKLLGVS</sequence>
<evidence type="ECO:0000313" key="10">
    <source>
        <dbReference type="EMBL" id="KAK8882548.1"/>
    </source>
</evidence>
<gene>
    <name evidence="10" type="ORF">M9Y10_045190</name>
</gene>